<keyword evidence="2" id="KW-1133">Transmembrane helix</keyword>
<dbReference type="AlphaFoldDB" id="A0A9P5SQI7"/>
<feature type="region of interest" description="Disordered" evidence="1">
    <location>
        <begin position="139"/>
        <end position="203"/>
    </location>
</feature>
<name>A0A9P5SQI7_9FUNG</name>
<proteinExistence type="predicted"/>
<keyword evidence="2" id="KW-0472">Membrane</keyword>
<dbReference type="EMBL" id="JAAAUY010000078">
    <property type="protein sequence ID" value="KAF9335967.1"/>
    <property type="molecule type" value="Genomic_DNA"/>
</dbReference>
<keyword evidence="4" id="KW-1185">Reference proteome</keyword>
<accession>A0A9P5SQI7</accession>
<evidence type="ECO:0000313" key="4">
    <source>
        <dbReference type="Proteomes" id="UP000696485"/>
    </source>
</evidence>
<feature type="compositionally biased region" description="Polar residues" evidence="1">
    <location>
        <begin position="379"/>
        <end position="397"/>
    </location>
</feature>
<comment type="caution">
    <text evidence="3">The sequence shown here is derived from an EMBL/GenBank/DDBJ whole genome shotgun (WGS) entry which is preliminary data.</text>
</comment>
<keyword evidence="2" id="KW-0812">Transmembrane</keyword>
<reference evidence="3" key="1">
    <citation type="journal article" date="2020" name="Fungal Divers.">
        <title>Resolving the Mortierellaceae phylogeny through synthesis of multi-gene phylogenetics and phylogenomics.</title>
        <authorList>
            <person name="Vandepol N."/>
            <person name="Liber J."/>
            <person name="Desiro A."/>
            <person name="Na H."/>
            <person name="Kennedy M."/>
            <person name="Barry K."/>
            <person name="Grigoriev I.V."/>
            <person name="Miller A.N."/>
            <person name="O'Donnell K."/>
            <person name="Stajich J.E."/>
            <person name="Bonito G."/>
        </authorList>
    </citation>
    <scope>NUCLEOTIDE SEQUENCE</scope>
    <source>
        <strain evidence="3">NVP1</strain>
    </source>
</reference>
<evidence type="ECO:0000256" key="1">
    <source>
        <dbReference type="SAM" id="MobiDB-lite"/>
    </source>
</evidence>
<feature type="transmembrane region" description="Helical" evidence="2">
    <location>
        <begin position="266"/>
        <end position="284"/>
    </location>
</feature>
<evidence type="ECO:0000256" key="2">
    <source>
        <dbReference type="SAM" id="Phobius"/>
    </source>
</evidence>
<feature type="region of interest" description="Disordered" evidence="1">
    <location>
        <begin position="18"/>
        <end position="59"/>
    </location>
</feature>
<feature type="compositionally biased region" description="Basic and acidic residues" evidence="1">
    <location>
        <begin position="179"/>
        <end position="190"/>
    </location>
</feature>
<feature type="region of interest" description="Disordered" evidence="1">
    <location>
        <begin position="379"/>
        <end position="404"/>
    </location>
</feature>
<organism evidence="3 4">
    <name type="scientific">Podila minutissima</name>
    <dbReference type="NCBI Taxonomy" id="64525"/>
    <lineage>
        <taxon>Eukaryota</taxon>
        <taxon>Fungi</taxon>
        <taxon>Fungi incertae sedis</taxon>
        <taxon>Mucoromycota</taxon>
        <taxon>Mortierellomycotina</taxon>
        <taxon>Mortierellomycetes</taxon>
        <taxon>Mortierellales</taxon>
        <taxon>Mortierellaceae</taxon>
        <taxon>Podila</taxon>
    </lineage>
</organism>
<dbReference type="Proteomes" id="UP000696485">
    <property type="component" value="Unassembled WGS sequence"/>
</dbReference>
<gene>
    <name evidence="3" type="ORF">BG006_010111</name>
</gene>
<evidence type="ECO:0000313" key="3">
    <source>
        <dbReference type="EMBL" id="KAF9335967.1"/>
    </source>
</evidence>
<feature type="compositionally biased region" description="Low complexity" evidence="1">
    <location>
        <begin position="24"/>
        <end position="36"/>
    </location>
</feature>
<protein>
    <submittedName>
        <fullName evidence="3">Uncharacterized protein</fullName>
    </submittedName>
</protein>
<feature type="compositionally biased region" description="Polar residues" evidence="1">
    <location>
        <begin position="147"/>
        <end position="177"/>
    </location>
</feature>
<feature type="transmembrane region" description="Helical" evidence="2">
    <location>
        <begin position="290"/>
        <end position="310"/>
    </location>
</feature>
<sequence>MHGKDRVSTVKSLLASILGKRAPRTASSPSPSMASSVKKKVIKSDPLRSPSDAKQPQLVYQRQEEAKVIAAILPNAPGQMAASKSKKKKKTSTEALDMIGAAIGAEGSASSAFETAEAICDDSDNNNFIKRTIHQLTHDGHHVPQSDAGSANSKSADTMSVSENDSSTLSRKNTFQFLHQRDFEQDEPSKQEQGQFDRAPEETQPTYQFEDNLEEEGILESFANVVIGPSPADEQSPNSDFDDDQSHYSYKNYVNDWIQYVDRKGATALTAVLATLVLLDTSTWSGPQVAIAFTFATFVAFVLLTLCISFKMHRRRARRLGPDASASSSSLDFFHYLTCGVFDLKRHRQRHSLAALSPFSKEASTYFTLPTYRDTKTVASNNETSGPSYASTATSASVPGASGRSEIRRTSVARQLSMNQAQAVQQHAQGYAQEPLYHLPTPAPTF</sequence>